<keyword evidence="1" id="KW-0812">Transmembrane</keyword>
<organism evidence="2 3">
    <name type="scientific">Melipona bicolor</name>
    <dbReference type="NCBI Taxonomy" id="60889"/>
    <lineage>
        <taxon>Eukaryota</taxon>
        <taxon>Metazoa</taxon>
        <taxon>Ecdysozoa</taxon>
        <taxon>Arthropoda</taxon>
        <taxon>Hexapoda</taxon>
        <taxon>Insecta</taxon>
        <taxon>Pterygota</taxon>
        <taxon>Neoptera</taxon>
        <taxon>Endopterygota</taxon>
        <taxon>Hymenoptera</taxon>
        <taxon>Apocrita</taxon>
        <taxon>Aculeata</taxon>
        <taxon>Apoidea</taxon>
        <taxon>Anthophila</taxon>
        <taxon>Apidae</taxon>
        <taxon>Melipona</taxon>
    </lineage>
</organism>
<dbReference type="Proteomes" id="UP001177670">
    <property type="component" value="Unassembled WGS sequence"/>
</dbReference>
<keyword evidence="3" id="KW-1185">Reference proteome</keyword>
<comment type="caution">
    <text evidence="2">The sequence shown here is derived from an EMBL/GenBank/DDBJ whole genome shotgun (WGS) entry which is preliminary data.</text>
</comment>
<keyword evidence="1" id="KW-1133">Transmembrane helix</keyword>
<dbReference type="AlphaFoldDB" id="A0AA40GEU4"/>
<proteinExistence type="predicted"/>
<evidence type="ECO:0000313" key="3">
    <source>
        <dbReference type="Proteomes" id="UP001177670"/>
    </source>
</evidence>
<evidence type="ECO:0000256" key="1">
    <source>
        <dbReference type="SAM" id="Phobius"/>
    </source>
</evidence>
<gene>
    <name evidence="2" type="ORF">K0M31_000981</name>
</gene>
<keyword evidence="1" id="KW-0472">Membrane</keyword>
<protein>
    <submittedName>
        <fullName evidence="2">Uncharacterized protein</fullName>
    </submittedName>
</protein>
<dbReference type="EMBL" id="JAHYIQ010000001">
    <property type="protein sequence ID" value="KAK1136425.1"/>
    <property type="molecule type" value="Genomic_DNA"/>
</dbReference>
<name>A0AA40GEU4_9HYME</name>
<sequence>MQYSCGPVIGLQELTRGYMYIVLNVKLAVFSQHHSESHYQDRTEKESVTKHSYLVQLYVRTWGHLGCQTCEQYVFFLEEVPFRTPIRSFFSFSFGTTMLDSPSTFIFLPSVSVMLTMNAFLLRVAWA</sequence>
<feature type="transmembrane region" description="Helical" evidence="1">
    <location>
        <begin position="105"/>
        <end position="126"/>
    </location>
</feature>
<reference evidence="2" key="1">
    <citation type="submission" date="2021-10" db="EMBL/GenBank/DDBJ databases">
        <title>Melipona bicolor Genome sequencing and assembly.</title>
        <authorList>
            <person name="Araujo N.S."/>
            <person name="Arias M.C."/>
        </authorList>
    </citation>
    <scope>NUCLEOTIDE SEQUENCE</scope>
    <source>
        <strain evidence="2">USP_2M_L1-L4_2017</strain>
        <tissue evidence="2">Whole body</tissue>
    </source>
</reference>
<accession>A0AA40GEU4</accession>
<evidence type="ECO:0000313" key="2">
    <source>
        <dbReference type="EMBL" id="KAK1136425.1"/>
    </source>
</evidence>